<comment type="caution">
    <text evidence="1">The sequence shown here is derived from an EMBL/GenBank/DDBJ whole genome shotgun (WGS) entry which is preliminary data.</text>
</comment>
<dbReference type="eggNOG" id="ENOG502ZC02">
    <property type="taxonomic scope" value="Bacteria"/>
</dbReference>
<gene>
    <name evidence="1" type="ORF">GV64_20125</name>
</gene>
<dbReference type="STRING" id="305900.GV64_20125"/>
<dbReference type="AlphaFoldDB" id="A0A081KF02"/>
<dbReference type="EMBL" id="JOJP01000001">
    <property type="protein sequence ID" value="KEI72728.1"/>
    <property type="molecule type" value="Genomic_DNA"/>
</dbReference>
<proteinExistence type="predicted"/>
<dbReference type="RefSeq" id="WP_020581395.1">
    <property type="nucleotide sequence ID" value="NZ_JOJP01000001.1"/>
</dbReference>
<sequence>MADNAYYTLLTSLPHIDSLFNSKITPISRIQLDRRLAMLSTEDRETLVKVEQLVHWSHLGEEIKEEYLINLAERLLQELDSPDLKELVNWRLDMRTIAAALRRKANGIQAPTSAKWSYGSRYAYIRRNWNHPTLGLQNAFPWIPVAVECLSKKDYLTLEKTVMEAVWNKLNELGARHRFDFEAVVIYLLRWNLVARWTAYNGEEAVVRFNELTQQALGEFAHQLPGSPD</sequence>
<name>A0A081KF02_9GAMM</name>
<organism evidence="1 2">
    <name type="scientific">Endozoicomonas elysicola</name>
    <dbReference type="NCBI Taxonomy" id="305900"/>
    <lineage>
        <taxon>Bacteria</taxon>
        <taxon>Pseudomonadati</taxon>
        <taxon>Pseudomonadota</taxon>
        <taxon>Gammaproteobacteria</taxon>
        <taxon>Oceanospirillales</taxon>
        <taxon>Endozoicomonadaceae</taxon>
        <taxon>Endozoicomonas</taxon>
    </lineage>
</organism>
<protein>
    <submittedName>
        <fullName evidence="1">Uncharacterized protein</fullName>
    </submittedName>
</protein>
<accession>A0A081KF02</accession>
<reference evidence="1 2" key="1">
    <citation type="submission" date="2014-06" db="EMBL/GenBank/DDBJ databases">
        <title>Whole Genome Sequences of Three Symbiotic Endozoicomonas Bacteria.</title>
        <authorList>
            <person name="Neave M.J."/>
            <person name="Apprill A."/>
            <person name="Voolstra C.R."/>
        </authorList>
    </citation>
    <scope>NUCLEOTIDE SEQUENCE [LARGE SCALE GENOMIC DNA]</scope>
    <source>
        <strain evidence="1 2">DSM 22380</strain>
    </source>
</reference>
<evidence type="ECO:0000313" key="2">
    <source>
        <dbReference type="Proteomes" id="UP000027997"/>
    </source>
</evidence>
<keyword evidence="2" id="KW-1185">Reference proteome</keyword>
<evidence type="ECO:0000313" key="1">
    <source>
        <dbReference type="EMBL" id="KEI72728.1"/>
    </source>
</evidence>
<dbReference type="Proteomes" id="UP000027997">
    <property type="component" value="Unassembled WGS sequence"/>
</dbReference>